<name>A0A8D8AX76_CULPI</name>
<proteinExistence type="predicted"/>
<sequence>MVQKKKSLSWYRTIRFFFLWKIPEGASVGVQLPVDFRYRKDSEKLTLSAGMFLDDIFPQPAGKDSQNWFAVTFSPSAPRSPSPSHSRSTISPVMLTNFCCCCCCASVLVCPCLFVCNANCTSSSTILIDVIPLCATPELHPLSREKKSTVTPLTHTLLTAVKSDTDSLAPKTRHSQRERVCLDIRRFAFFSLCFH</sequence>
<reference evidence="1" key="1">
    <citation type="submission" date="2021-05" db="EMBL/GenBank/DDBJ databases">
        <authorList>
            <person name="Alioto T."/>
            <person name="Alioto T."/>
            <person name="Gomez Garrido J."/>
        </authorList>
    </citation>
    <scope>NUCLEOTIDE SEQUENCE</scope>
</reference>
<evidence type="ECO:0000313" key="1">
    <source>
        <dbReference type="EMBL" id="CAG6464867.1"/>
    </source>
</evidence>
<dbReference type="EMBL" id="HBUE01051963">
    <property type="protein sequence ID" value="CAG6464867.1"/>
    <property type="molecule type" value="Transcribed_RNA"/>
</dbReference>
<organism evidence="1">
    <name type="scientific">Culex pipiens</name>
    <name type="common">House mosquito</name>
    <dbReference type="NCBI Taxonomy" id="7175"/>
    <lineage>
        <taxon>Eukaryota</taxon>
        <taxon>Metazoa</taxon>
        <taxon>Ecdysozoa</taxon>
        <taxon>Arthropoda</taxon>
        <taxon>Hexapoda</taxon>
        <taxon>Insecta</taxon>
        <taxon>Pterygota</taxon>
        <taxon>Neoptera</taxon>
        <taxon>Endopterygota</taxon>
        <taxon>Diptera</taxon>
        <taxon>Nematocera</taxon>
        <taxon>Culicoidea</taxon>
        <taxon>Culicidae</taxon>
        <taxon>Culicinae</taxon>
        <taxon>Culicini</taxon>
        <taxon>Culex</taxon>
        <taxon>Culex</taxon>
    </lineage>
</organism>
<accession>A0A8D8AX76</accession>
<dbReference type="AlphaFoldDB" id="A0A8D8AX76"/>
<protein>
    <submittedName>
        <fullName evidence="1">(northern house mosquito) hypothetical protein</fullName>
    </submittedName>
</protein>